<reference evidence="3 4" key="1">
    <citation type="journal article" date="2013" name="Nature">
        <title>Insights into bilaterian evolution from three spiralian genomes.</title>
        <authorList>
            <person name="Simakov O."/>
            <person name="Marletaz F."/>
            <person name="Cho S.J."/>
            <person name="Edsinger-Gonzales E."/>
            <person name="Havlak P."/>
            <person name="Hellsten U."/>
            <person name="Kuo D.H."/>
            <person name="Larsson T."/>
            <person name="Lv J."/>
            <person name="Arendt D."/>
            <person name="Savage R."/>
            <person name="Osoegawa K."/>
            <person name="de Jong P."/>
            <person name="Grimwood J."/>
            <person name="Chapman J.A."/>
            <person name="Shapiro H."/>
            <person name="Aerts A."/>
            <person name="Otillar R.P."/>
            <person name="Terry A.Y."/>
            <person name="Boore J.L."/>
            <person name="Grigoriev I.V."/>
            <person name="Lindberg D.R."/>
            <person name="Seaver E.C."/>
            <person name="Weisblat D.A."/>
            <person name="Putnam N.H."/>
            <person name="Rokhsar D.S."/>
        </authorList>
    </citation>
    <scope>NUCLEOTIDE SEQUENCE [LARGE SCALE GENOMIC DNA]</scope>
</reference>
<feature type="compositionally biased region" description="Low complexity" evidence="1">
    <location>
        <begin position="1"/>
        <end position="15"/>
    </location>
</feature>
<dbReference type="CTD" id="20241234"/>
<feature type="region of interest" description="Disordered" evidence="1">
    <location>
        <begin position="94"/>
        <end position="117"/>
    </location>
</feature>
<keyword evidence="4" id="KW-1185">Reference proteome</keyword>
<keyword evidence="2" id="KW-1133">Transmembrane helix</keyword>
<dbReference type="RefSeq" id="XP_009066349.1">
    <property type="nucleotide sequence ID" value="XM_009068101.1"/>
</dbReference>
<name>V3ZQ31_LOTGI</name>
<keyword evidence="2" id="KW-0812">Transmembrane</keyword>
<dbReference type="KEGG" id="lgi:LOTGIDRAFT_169806"/>
<accession>V3ZQ31</accession>
<dbReference type="EMBL" id="KB203827">
    <property type="protein sequence ID" value="ESO82981.1"/>
    <property type="molecule type" value="Genomic_DNA"/>
</dbReference>
<feature type="transmembrane region" description="Helical" evidence="2">
    <location>
        <begin position="66"/>
        <end position="89"/>
    </location>
</feature>
<dbReference type="GeneID" id="20241234"/>
<dbReference type="HOGENOM" id="CLU_2087547_0_0_1"/>
<proteinExistence type="predicted"/>
<evidence type="ECO:0000256" key="2">
    <source>
        <dbReference type="SAM" id="Phobius"/>
    </source>
</evidence>
<dbReference type="OrthoDB" id="10462329at2759"/>
<dbReference type="Proteomes" id="UP000030746">
    <property type="component" value="Unassembled WGS sequence"/>
</dbReference>
<feature type="region of interest" description="Disordered" evidence="1">
    <location>
        <begin position="1"/>
        <end position="35"/>
    </location>
</feature>
<protein>
    <submittedName>
        <fullName evidence="3">Uncharacterized protein</fullName>
    </submittedName>
</protein>
<dbReference type="AlphaFoldDB" id="V3ZQ31"/>
<evidence type="ECO:0000313" key="4">
    <source>
        <dbReference type="Proteomes" id="UP000030746"/>
    </source>
</evidence>
<sequence>MSVSTDSTTGSSTESKQPRQEEVTTSTPLVITETSTEYISTTTEKSYASEEAFLTDDMINGLASGFGFFFGTIILIVLLWCLCCTNNCMKKDEPQKLMRPRVGPSPPPKADSRNRSR</sequence>
<gene>
    <name evidence="3" type="ORF">LOTGIDRAFT_169806</name>
</gene>
<evidence type="ECO:0000313" key="3">
    <source>
        <dbReference type="EMBL" id="ESO82981.1"/>
    </source>
</evidence>
<organism evidence="3 4">
    <name type="scientific">Lottia gigantea</name>
    <name type="common">Giant owl limpet</name>
    <dbReference type="NCBI Taxonomy" id="225164"/>
    <lineage>
        <taxon>Eukaryota</taxon>
        <taxon>Metazoa</taxon>
        <taxon>Spiralia</taxon>
        <taxon>Lophotrochozoa</taxon>
        <taxon>Mollusca</taxon>
        <taxon>Gastropoda</taxon>
        <taxon>Patellogastropoda</taxon>
        <taxon>Lottioidea</taxon>
        <taxon>Lottiidae</taxon>
        <taxon>Lottia</taxon>
    </lineage>
</organism>
<evidence type="ECO:0000256" key="1">
    <source>
        <dbReference type="SAM" id="MobiDB-lite"/>
    </source>
</evidence>
<keyword evidence="2" id="KW-0472">Membrane</keyword>